<dbReference type="Proteomes" id="UP000270468">
    <property type="component" value="Unassembled WGS sequence"/>
</dbReference>
<evidence type="ECO:0000313" key="2">
    <source>
        <dbReference type="EMBL" id="VDC29006.1"/>
    </source>
</evidence>
<name>A0A3P5XMJ2_9BACL</name>
<evidence type="ECO:0000313" key="3">
    <source>
        <dbReference type="Proteomes" id="UP000270468"/>
    </source>
</evidence>
<keyword evidence="3" id="KW-1185">Reference proteome</keyword>
<dbReference type="InterPro" id="IPR013830">
    <property type="entry name" value="SGNH_hydro"/>
</dbReference>
<dbReference type="PANTHER" id="PTHR30383">
    <property type="entry name" value="THIOESTERASE 1/PROTEASE 1/LYSOPHOSPHOLIPASE L1"/>
    <property type="match status" value="1"/>
</dbReference>
<dbReference type="PROSITE" id="PS51257">
    <property type="entry name" value="PROKAR_LIPOPROTEIN"/>
    <property type="match status" value="1"/>
</dbReference>
<dbReference type="OrthoDB" id="252349at2"/>
<protein>
    <submittedName>
        <fullName evidence="2">Spore germination lipase LipC</fullName>
        <ecNumber evidence="2">3.-.-.-</ecNumber>
    </submittedName>
</protein>
<dbReference type="EC" id="3.-.-.-" evidence="2"/>
<dbReference type="InterPro" id="IPR036514">
    <property type="entry name" value="SGNH_hydro_sf"/>
</dbReference>
<dbReference type="InterPro" id="IPR051532">
    <property type="entry name" value="Ester_Hydrolysis_Enzymes"/>
</dbReference>
<reference evidence="2 3" key="1">
    <citation type="submission" date="2018-11" db="EMBL/GenBank/DDBJ databases">
        <authorList>
            <person name="Criscuolo A."/>
        </authorList>
    </citation>
    <scope>NUCLEOTIDE SEQUENCE [LARGE SCALE GENOMIC DNA]</scope>
    <source>
        <strain evidence="2">ATB-66</strain>
    </source>
</reference>
<dbReference type="RefSeq" id="WP_124070570.1">
    <property type="nucleotide sequence ID" value="NZ_CBCRXF010000001.1"/>
</dbReference>
<dbReference type="EMBL" id="UXAV01000042">
    <property type="protein sequence ID" value="VDC29006.1"/>
    <property type="molecule type" value="Genomic_DNA"/>
</dbReference>
<gene>
    <name evidence="2" type="primary">lipC</name>
    <name evidence="2" type="ORF">FILTAD_01948</name>
</gene>
<dbReference type="SUPFAM" id="SSF52266">
    <property type="entry name" value="SGNH hydrolase"/>
    <property type="match status" value="1"/>
</dbReference>
<keyword evidence="2" id="KW-0378">Hydrolase</keyword>
<feature type="domain" description="SGNH hydrolase-type esterase" evidence="1">
    <location>
        <begin position="56"/>
        <end position="247"/>
    </location>
</feature>
<dbReference type="Gene3D" id="3.40.50.1110">
    <property type="entry name" value="SGNH hydrolase"/>
    <property type="match status" value="1"/>
</dbReference>
<dbReference type="Pfam" id="PF13472">
    <property type="entry name" value="Lipase_GDSL_2"/>
    <property type="match status" value="1"/>
</dbReference>
<dbReference type="GO" id="GO:0004622">
    <property type="term" value="F:phosphatidylcholine lysophospholipase activity"/>
    <property type="evidence" value="ECO:0007669"/>
    <property type="project" value="TreeGrafter"/>
</dbReference>
<dbReference type="PANTHER" id="PTHR30383:SF27">
    <property type="entry name" value="SPORE GERMINATION LIPASE LIPC"/>
    <property type="match status" value="1"/>
</dbReference>
<accession>A0A3P5XMJ2</accession>
<dbReference type="AlphaFoldDB" id="A0A3P5XMJ2"/>
<proteinExistence type="predicted"/>
<evidence type="ECO:0000259" key="1">
    <source>
        <dbReference type="Pfam" id="PF13472"/>
    </source>
</evidence>
<organism evidence="2 3">
    <name type="scientific">Filibacter tadaridae</name>
    <dbReference type="NCBI Taxonomy" id="2483811"/>
    <lineage>
        <taxon>Bacteria</taxon>
        <taxon>Bacillati</taxon>
        <taxon>Bacillota</taxon>
        <taxon>Bacilli</taxon>
        <taxon>Bacillales</taxon>
        <taxon>Caryophanaceae</taxon>
        <taxon>Filibacter</taxon>
    </lineage>
</organism>
<sequence length="273" mass="31164">MRRMFVFMIAFSLFLTGCSTPLVKNVKPSTEREQLIFSEWEIPEYFIPKKMHVIGLGDSLTQGVGDELKKGGYFGRFTDGMNDWKGIREVTVENLAKRGRKSGQLITQLEKPEIQEEIKNADIIFLTIGGNDIMKIVKANLFELKKLPFYKELGKFEKRLNEVFSIIRGLNGDATIVMAGLYNPLSIVTDEANEFGEIIRDWNKTIEVQTILDVNSCFVPVTDLFDSNQNMVYHTDFFHPNAKGYDAMTQRFMEKLIECGLPGLSYGEMNRQG</sequence>